<protein>
    <submittedName>
        <fullName evidence="1">Uncharacterized protein</fullName>
    </submittedName>
</protein>
<organism evidence="1 2">
    <name type="scientific">Pseudomonas coronafaciens pv. porri</name>
    <dbReference type="NCBI Taxonomy" id="83964"/>
    <lineage>
        <taxon>Bacteria</taxon>
        <taxon>Pseudomonadati</taxon>
        <taxon>Pseudomonadota</taxon>
        <taxon>Gammaproteobacteria</taxon>
        <taxon>Pseudomonadales</taxon>
        <taxon>Pseudomonadaceae</taxon>
        <taxon>Pseudomonas</taxon>
        <taxon>Pseudomonas coronafaciens</taxon>
    </lineage>
</organism>
<sequence length="156" mass="18362">MQFDSKCLVWGCVAEVSNDEGAIFKAVEYDNLKSVEVIEYIDRVRIPNLEFSKLLNSYLAKGTTVFRERHKAFFNIYQKNENNMWFFREKKRLLVVLKFSDGSVSKRFKLTGNVFIKDYQGRVKFRNCSVDSKIKSNRANDSHSTVIQEIKYSYKK</sequence>
<proteinExistence type="predicted"/>
<keyword evidence="2" id="KW-1185">Reference proteome</keyword>
<reference evidence="1 2" key="1">
    <citation type="submission" date="2015-09" db="EMBL/GenBank/DDBJ databases">
        <title>Genome analysis of Pseudomonas syringae pv. porri LMG.</title>
        <authorList>
            <person name="Rombouts S."/>
        </authorList>
    </citation>
    <scope>NUCLEOTIDE SEQUENCE [LARGE SCALE GENOMIC DNA]</scope>
    <source>
        <strain evidence="1 2">LMG 28496</strain>
    </source>
</reference>
<evidence type="ECO:0000313" key="1">
    <source>
        <dbReference type="EMBL" id="KOP59452.1"/>
    </source>
</evidence>
<name>A0ABR5JPL4_9PSED</name>
<dbReference type="Proteomes" id="UP000037201">
    <property type="component" value="Unassembled WGS sequence"/>
</dbReference>
<comment type="caution">
    <text evidence="1">The sequence shown here is derived from an EMBL/GenBank/DDBJ whole genome shotgun (WGS) entry which is preliminary data.</text>
</comment>
<evidence type="ECO:0000313" key="2">
    <source>
        <dbReference type="Proteomes" id="UP000037201"/>
    </source>
</evidence>
<accession>A0ABR5JPL4</accession>
<dbReference type="EMBL" id="JUEU01000118">
    <property type="protein sequence ID" value="KOP59452.1"/>
    <property type="molecule type" value="Genomic_DNA"/>
</dbReference>
<gene>
    <name evidence="1" type="ORF">OX90_11255</name>
</gene>